<proteinExistence type="predicted"/>
<gene>
    <name evidence="2" type="ORF">EYF80_016947</name>
</gene>
<feature type="region of interest" description="Disordered" evidence="1">
    <location>
        <begin position="54"/>
        <end position="76"/>
    </location>
</feature>
<dbReference type="Proteomes" id="UP000314294">
    <property type="component" value="Unassembled WGS sequence"/>
</dbReference>
<sequence length="76" mass="7717">MVQSKDDARGAPPSGERGLSDGAGTFHLTQSTASPPSPSFPSFPSFSPLLYAAFSPPVPDNGSQPLSAKGSVAARE</sequence>
<organism evidence="2 3">
    <name type="scientific">Liparis tanakae</name>
    <name type="common">Tanaka's snailfish</name>
    <dbReference type="NCBI Taxonomy" id="230148"/>
    <lineage>
        <taxon>Eukaryota</taxon>
        <taxon>Metazoa</taxon>
        <taxon>Chordata</taxon>
        <taxon>Craniata</taxon>
        <taxon>Vertebrata</taxon>
        <taxon>Euteleostomi</taxon>
        <taxon>Actinopterygii</taxon>
        <taxon>Neopterygii</taxon>
        <taxon>Teleostei</taxon>
        <taxon>Neoteleostei</taxon>
        <taxon>Acanthomorphata</taxon>
        <taxon>Eupercaria</taxon>
        <taxon>Perciformes</taxon>
        <taxon>Cottioidei</taxon>
        <taxon>Cottales</taxon>
        <taxon>Liparidae</taxon>
        <taxon>Liparis</taxon>
    </lineage>
</organism>
<reference evidence="2 3" key="1">
    <citation type="submission" date="2019-03" db="EMBL/GenBank/DDBJ databases">
        <title>First draft genome of Liparis tanakae, snailfish: a comprehensive survey of snailfish specific genes.</title>
        <authorList>
            <person name="Kim W."/>
            <person name="Song I."/>
            <person name="Jeong J.-H."/>
            <person name="Kim D."/>
            <person name="Kim S."/>
            <person name="Ryu S."/>
            <person name="Song J.Y."/>
            <person name="Lee S.K."/>
        </authorList>
    </citation>
    <scope>NUCLEOTIDE SEQUENCE [LARGE SCALE GENOMIC DNA]</scope>
    <source>
        <tissue evidence="2">Muscle</tissue>
    </source>
</reference>
<evidence type="ECO:0000313" key="3">
    <source>
        <dbReference type="Proteomes" id="UP000314294"/>
    </source>
</evidence>
<dbReference type="AlphaFoldDB" id="A0A4Z2I433"/>
<comment type="caution">
    <text evidence="2">The sequence shown here is derived from an EMBL/GenBank/DDBJ whole genome shotgun (WGS) entry which is preliminary data.</text>
</comment>
<evidence type="ECO:0000313" key="2">
    <source>
        <dbReference type="EMBL" id="TNN72836.1"/>
    </source>
</evidence>
<name>A0A4Z2I433_9TELE</name>
<keyword evidence="3" id="KW-1185">Reference proteome</keyword>
<feature type="region of interest" description="Disordered" evidence="1">
    <location>
        <begin position="1"/>
        <end position="40"/>
    </location>
</feature>
<protein>
    <submittedName>
        <fullName evidence="2">Uncharacterized protein</fullName>
    </submittedName>
</protein>
<evidence type="ECO:0000256" key="1">
    <source>
        <dbReference type="SAM" id="MobiDB-lite"/>
    </source>
</evidence>
<dbReference type="EMBL" id="SRLO01000132">
    <property type="protein sequence ID" value="TNN72836.1"/>
    <property type="molecule type" value="Genomic_DNA"/>
</dbReference>
<accession>A0A4Z2I433</accession>